<name>A0ABY0V7T8_9ACTO</name>
<comment type="subunit">
    <text evidence="9">Forms a complex with SecF. Part of the essential Sec protein translocation apparatus which comprises SecA, SecYEG and auxiliary proteins SecDF. Other proteins may also be involved.</text>
</comment>
<feature type="transmembrane region" description="Helical" evidence="9">
    <location>
        <begin position="385"/>
        <end position="402"/>
    </location>
</feature>
<keyword evidence="8 9" id="KW-0472">Membrane</keyword>
<feature type="compositionally biased region" description="Basic and acidic residues" evidence="10">
    <location>
        <begin position="177"/>
        <end position="191"/>
    </location>
</feature>
<keyword evidence="4 9" id="KW-0812">Transmembrane</keyword>
<dbReference type="InterPro" id="IPR048631">
    <property type="entry name" value="SecD_1st"/>
</dbReference>
<evidence type="ECO:0000256" key="2">
    <source>
        <dbReference type="ARBA" id="ARBA00022448"/>
    </source>
</evidence>
<feature type="transmembrane region" description="Helical" evidence="9">
    <location>
        <begin position="439"/>
        <end position="460"/>
    </location>
</feature>
<dbReference type="PANTHER" id="PTHR30081">
    <property type="entry name" value="PROTEIN-EXPORT MEMBRANE PROTEIN SEC"/>
    <property type="match status" value="1"/>
</dbReference>
<accession>A0ABY0V7T8</accession>
<evidence type="ECO:0000256" key="4">
    <source>
        <dbReference type="ARBA" id="ARBA00022692"/>
    </source>
</evidence>
<comment type="caution">
    <text evidence="9">Lacks conserved residue(s) required for the propagation of feature annotation.</text>
</comment>
<dbReference type="InterPro" id="IPR054384">
    <property type="entry name" value="SecDF_P1_head"/>
</dbReference>
<feature type="transmembrane region" description="Helical" evidence="9">
    <location>
        <begin position="512"/>
        <end position="531"/>
    </location>
</feature>
<feature type="region of interest" description="Disordered" evidence="10">
    <location>
        <begin position="572"/>
        <end position="613"/>
    </location>
</feature>
<feature type="domain" description="SecDF P1 head subdomain" evidence="13">
    <location>
        <begin position="246"/>
        <end position="362"/>
    </location>
</feature>
<feature type="compositionally biased region" description="Polar residues" evidence="10">
    <location>
        <begin position="164"/>
        <end position="174"/>
    </location>
</feature>
<feature type="region of interest" description="Disordered" evidence="10">
    <location>
        <begin position="138"/>
        <end position="207"/>
    </location>
</feature>
<dbReference type="Pfam" id="PF21760">
    <property type="entry name" value="SecD_1st"/>
    <property type="match status" value="1"/>
</dbReference>
<evidence type="ECO:0000259" key="11">
    <source>
        <dbReference type="Pfam" id="PF02355"/>
    </source>
</evidence>
<protein>
    <recommendedName>
        <fullName evidence="9">Protein translocase subunit SecD</fullName>
    </recommendedName>
</protein>
<dbReference type="InterPro" id="IPR022813">
    <property type="entry name" value="SecD/SecF_arch_bac"/>
</dbReference>
<reference evidence="14 15" key="1">
    <citation type="submission" date="2016-10" db="EMBL/GenBank/DDBJ databases">
        <authorList>
            <person name="Varghese N."/>
            <person name="Submissions S."/>
        </authorList>
    </citation>
    <scope>NUCLEOTIDE SEQUENCE [LARGE SCALE GENOMIC DNA]</scope>
    <source>
        <strain evidence="14 15">DSM 9169</strain>
    </source>
</reference>
<dbReference type="EMBL" id="LT629792">
    <property type="protein sequence ID" value="SDT95458.1"/>
    <property type="molecule type" value="Genomic_DNA"/>
</dbReference>
<feature type="transmembrane region" description="Helical" evidence="9">
    <location>
        <begin position="488"/>
        <end position="506"/>
    </location>
</feature>
<dbReference type="InterPro" id="IPR005791">
    <property type="entry name" value="SecD"/>
</dbReference>
<keyword evidence="5 9" id="KW-0653">Protein transport</keyword>
<feature type="compositionally biased region" description="Polar residues" evidence="10">
    <location>
        <begin position="580"/>
        <end position="590"/>
    </location>
</feature>
<keyword evidence="7 9" id="KW-0811">Translocation</keyword>
<feature type="compositionally biased region" description="Polar residues" evidence="10">
    <location>
        <begin position="194"/>
        <end position="207"/>
    </location>
</feature>
<dbReference type="InterPro" id="IPR048634">
    <property type="entry name" value="SecD_SecF_C"/>
</dbReference>
<evidence type="ECO:0000313" key="14">
    <source>
        <dbReference type="EMBL" id="SDT95458.1"/>
    </source>
</evidence>
<dbReference type="RefSeq" id="WP_070727299.1">
    <property type="nucleotide sequence ID" value="NZ_LT629792.1"/>
</dbReference>
<feature type="domain" description="Protein export membrane protein SecD/SecF C-terminal" evidence="11">
    <location>
        <begin position="364"/>
        <end position="537"/>
    </location>
</feature>
<evidence type="ECO:0000313" key="15">
    <source>
        <dbReference type="Proteomes" id="UP000198976"/>
    </source>
</evidence>
<sequence>MANKKRRPVRTLVALFVVVAIGIAALLIGRATQGATLHPKLALDLEGGTQLILTPNTTGEDDRNITDEDITEAINIIRNRVDASGVSESEITSMGSNNIVVSLPGRPSEETLNLIRSSSQMDFRPVLQVGAAVAPRQQLEAAQSGDSGQSGAGSAQSGDAADQPQSQTLVSTAMSEDEARQAADQDKDGKLSTEPATTPENNSDSAWMTEQVVFDFLTLDCMSTEARTQTTPGDPDKPYATCSDDGTQKFLLGPIDVKGENLNSAQAAMDYNQTGQATGEWVVSLEFDSVGTEAFKEASTRLVGFQNSDPTRNRFAVVLDNRVITSPSMNAAITDGHAKISGNFTPTSAKALANQLNFGSLPLDFTVQSEQQISATLGSDHLAKGLWAGLIGLILVVLFMIWQYRGLSIISIGSLLMAGVITYLVITLLSWLMEYRLSLPGVVGLIVAVGVTADSFIVYFERIRDEVRDGRPLVAAVDEGWERAKRTIMISDAVNLVAAVVLYMLAVGGLQGFAFTLGVTTVVDLAVIFFFTHPMMELLIRIPFFGEGHKLSGLDPEHLGAKSSAIYAARARTDVRKTKSVSTPSGSTAVGTRKSLAEQRREQAAAAKQEEAR</sequence>
<organism evidence="14 15">
    <name type="scientific">Schaalia radingae</name>
    <dbReference type="NCBI Taxonomy" id="131110"/>
    <lineage>
        <taxon>Bacteria</taxon>
        <taxon>Bacillati</taxon>
        <taxon>Actinomycetota</taxon>
        <taxon>Actinomycetes</taxon>
        <taxon>Actinomycetales</taxon>
        <taxon>Actinomycetaceae</taxon>
        <taxon>Schaalia</taxon>
    </lineage>
</organism>
<evidence type="ECO:0000256" key="7">
    <source>
        <dbReference type="ARBA" id="ARBA00023010"/>
    </source>
</evidence>
<comment type="similarity">
    <text evidence="9">Belongs to the SecD/SecF family. SecD subfamily.</text>
</comment>
<dbReference type="InterPro" id="IPR055344">
    <property type="entry name" value="SecD_SecF_C_bact"/>
</dbReference>
<feature type="transmembrane region" description="Helical" evidence="9">
    <location>
        <begin position="409"/>
        <end position="433"/>
    </location>
</feature>
<dbReference type="NCBIfam" id="TIGR01129">
    <property type="entry name" value="secD"/>
    <property type="match status" value="1"/>
</dbReference>
<comment type="function">
    <text evidence="9">Part of the Sec protein translocase complex. Interacts with the SecYEG preprotein conducting channel. SecDF uses the proton motive force (PMF) to complete protein translocation after the ATP-dependent function of SecA.</text>
</comment>
<evidence type="ECO:0000256" key="3">
    <source>
        <dbReference type="ARBA" id="ARBA00022475"/>
    </source>
</evidence>
<evidence type="ECO:0000259" key="12">
    <source>
        <dbReference type="Pfam" id="PF21760"/>
    </source>
</evidence>
<dbReference type="PANTHER" id="PTHR30081:SF1">
    <property type="entry name" value="PROTEIN TRANSLOCASE SUBUNIT SECD"/>
    <property type="match status" value="1"/>
</dbReference>
<keyword evidence="15" id="KW-1185">Reference proteome</keyword>
<keyword evidence="3 9" id="KW-1003">Cell membrane</keyword>
<comment type="subcellular location">
    <subcellularLocation>
        <location evidence="1 9">Cell membrane</location>
        <topology evidence="1 9">Multi-pass membrane protein</topology>
    </subcellularLocation>
</comment>
<dbReference type="Proteomes" id="UP000198976">
    <property type="component" value="Chromosome I"/>
</dbReference>
<dbReference type="NCBIfam" id="TIGR00916">
    <property type="entry name" value="2A0604s01"/>
    <property type="match status" value="1"/>
</dbReference>
<feature type="domain" description="Protein translocase subunit SecDF P1" evidence="12">
    <location>
        <begin position="71"/>
        <end position="126"/>
    </location>
</feature>
<feature type="compositionally biased region" description="Low complexity" evidence="10">
    <location>
        <begin position="141"/>
        <end position="163"/>
    </location>
</feature>
<evidence type="ECO:0000256" key="1">
    <source>
        <dbReference type="ARBA" id="ARBA00004651"/>
    </source>
</evidence>
<dbReference type="SUPFAM" id="SSF82866">
    <property type="entry name" value="Multidrug efflux transporter AcrB transmembrane domain"/>
    <property type="match status" value="1"/>
</dbReference>
<evidence type="ECO:0000256" key="9">
    <source>
        <dbReference type="HAMAP-Rule" id="MF_01463"/>
    </source>
</evidence>
<evidence type="ECO:0000259" key="13">
    <source>
        <dbReference type="Pfam" id="PF22599"/>
    </source>
</evidence>
<dbReference type="Gene3D" id="3.30.1360.200">
    <property type="match status" value="1"/>
</dbReference>
<evidence type="ECO:0000256" key="5">
    <source>
        <dbReference type="ARBA" id="ARBA00022927"/>
    </source>
</evidence>
<dbReference type="Gene3D" id="3.30.70.3220">
    <property type="match status" value="1"/>
</dbReference>
<keyword evidence="2 9" id="KW-0813">Transport</keyword>
<evidence type="ECO:0000256" key="8">
    <source>
        <dbReference type="ARBA" id="ARBA00023136"/>
    </source>
</evidence>
<dbReference type="Pfam" id="PF22599">
    <property type="entry name" value="SecDF_P1_head"/>
    <property type="match status" value="1"/>
</dbReference>
<evidence type="ECO:0000256" key="10">
    <source>
        <dbReference type="SAM" id="MobiDB-lite"/>
    </source>
</evidence>
<dbReference type="Pfam" id="PF02355">
    <property type="entry name" value="SecD_SecF_C"/>
    <property type="match status" value="1"/>
</dbReference>
<feature type="compositionally biased region" description="Basic and acidic residues" evidence="10">
    <location>
        <begin position="595"/>
        <end position="613"/>
    </location>
</feature>
<dbReference type="HAMAP" id="MF_01463_B">
    <property type="entry name" value="SecD_B"/>
    <property type="match status" value="1"/>
</dbReference>
<gene>
    <name evidence="9" type="primary">secD</name>
    <name evidence="14" type="ORF">SAMN04489714_1197</name>
</gene>
<keyword evidence="6 9" id="KW-1133">Transmembrane helix</keyword>
<proteinExistence type="inferred from homology"/>
<evidence type="ECO:0000256" key="6">
    <source>
        <dbReference type="ARBA" id="ARBA00022989"/>
    </source>
</evidence>